<dbReference type="InterPro" id="IPR029062">
    <property type="entry name" value="Class_I_gatase-like"/>
</dbReference>
<dbReference type="PANTHER" id="PTHR42695">
    <property type="entry name" value="GLUTAMINE AMIDOTRANSFERASE YLR126C-RELATED"/>
    <property type="match status" value="1"/>
</dbReference>
<reference evidence="2 3" key="1">
    <citation type="submission" date="2017-07" db="EMBL/GenBank/DDBJ databases">
        <title>Draft whole genome sequences of clinical Proprionibacteriaceae strains.</title>
        <authorList>
            <person name="Bernier A.-M."/>
            <person name="Bernard K."/>
            <person name="Domingo M.-C."/>
        </authorList>
    </citation>
    <scope>NUCLEOTIDE SEQUENCE [LARGE SCALE GENOMIC DNA]</scope>
    <source>
        <strain evidence="2 3">NML 130396</strain>
    </source>
</reference>
<evidence type="ECO:0000259" key="1">
    <source>
        <dbReference type="Pfam" id="PF00117"/>
    </source>
</evidence>
<evidence type="ECO:0000313" key="3">
    <source>
        <dbReference type="Proteomes" id="UP000216311"/>
    </source>
</evidence>
<comment type="caution">
    <text evidence="2">The sequence shown here is derived from an EMBL/GenBank/DDBJ whole genome shotgun (WGS) entry which is preliminary data.</text>
</comment>
<dbReference type="Gene3D" id="3.40.50.880">
    <property type="match status" value="1"/>
</dbReference>
<keyword evidence="2" id="KW-0808">Transferase</keyword>
<dbReference type="PROSITE" id="PS51273">
    <property type="entry name" value="GATASE_TYPE_1"/>
    <property type="match status" value="1"/>
</dbReference>
<dbReference type="PANTHER" id="PTHR42695:SF5">
    <property type="entry name" value="GLUTAMINE AMIDOTRANSFERASE YLR126C-RELATED"/>
    <property type="match status" value="1"/>
</dbReference>
<dbReference type="AlphaFoldDB" id="A0A255H440"/>
<keyword evidence="2" id="KW-0315">Glutamine amidotransferase</keyword>
<dbReference type="CDD" id="cd01741">
    <property type="entry name" value="GATase1_1"/>
    <property type="match status" value="1"/>
</dbReference>
<dbReference type="Proteomes" id="UP000216311">
    <property type="component" value="Unassembled WGS sequence"/>
</dbReference>
<gene>
    <name evidence="2" type="ORF">CGZ93_07740</name>
</gene>
<proteinExistence type="predicted"/>
<dbReference type="EMBL" id="NMVQ01000011">
    <property type="protein sequence ID" value="OYO22417.1"/>
    <property type="molecule type" value="Genomic_DNA"/>
</dbReference>
<protein>
    <submittedName>
        <fullName evidence="2">Glutamine amidotransferase</fullName>
    </submittedName>
</protein>
<dbReference type="GO" id="GO:0016740">
    <property type="term" value="F:transferase activity"/>
    <property type="evidence" value="ECO:0007669"/>
    <property type="project" value="UniProtKB-KW"/>
</dbReference>
<keyword evidence="3" id="KW-1185">Reference proteome</keyword>
<feature type="domain" description="Glutamine amidotransferase" evidence="1">
    <location>
        <begin position="37"/>
        <end position="198"/>
    </location>
</feature>
<dbReference type="GO" id="GO:0005829">
    <property type="term" value="C:cytosol"/>
    <property type="evidence" value="ECO:0007669"/>
    <property type="project" value="TreeGrafter"/>
</dbReference>
<dbReference type="InterPro" id="IPR017926">
    <property type="entry name" value="GATASE"/>
</dbReference>
<accession>A0A255H440</accession>
<evidence type="ECO:0000313" key="2">
    <source>
        <dbReference type="EMBL" id="OYO22417.1"/>
    </source>
</evidence>
<sequence length="251" mass="26421">MLAAARSCRHGYIHLVCVITVLQPDPEVPLGRFANWLAEAGAQVDLVRLWTDPLPHPADGLLVLGGRMNCRADAEHPWLPAVRELLRDAVAVGTPILGICLGHQILADALEGEVVVNHSGGREEGPQELRWTAAAPADPMLGPLAAQGSCLVPMSHRDVVTTLPPGAVELATTSHYPHQVFRLGSAVGVQFHPEASPDQVARWAELNGGDAAEDRAALAAVDDQVAAAARQIATGFAEVVRGISPGEADNT</sequence>
<name>A0A255H440_9ACTN</name>
<dbReference type="InterPro" id="IPR044992">
    <property type="entry name" value="ChyE-like"/>
</dbReference>
<dbReference type="Pfam" id="PF00117">
    <property type="entry name" value="GATase"/>
    <property type="match status" value="1"/>
</dbReference>
<dbReference type="SUPFAM" id="SSF52317">
    <property type="entry name" value="Class I glutamine amidotransferase-like"/>
    <property type="match status" value="1"/>
</dbReference>
<organism evidence="2 3">
    <name type="scientific">Enemella dayhoffiae</name>
    <dbReference type="NCBI Taxonomy" id="2016507"/>
    <lineage>
        <taxon>Bacteria</taxon>
        <taxon>Bacillati</taxon>
        <taxon>Actinomycetota</taxon>
        <taxon>Actinomycetes</taxon>
        <taxon>Propionibacteriales</taxon>
        <taxon>Propionibacteriaceae</taxon>
        <taxon>Enemella</taxon>
    </lineage>
</organism>
<dbReference type="OrthoDB" id="5196541at2"/>